<accession>A0ABW1XJU2</accession>
<evidence type="ECO:0000313" key="3">
    <source>
        <dbReference type="EMBL" id="MFC6440319.1"/>
    </source>
</evidence>
<dbReference type="InterPro" id="IPR017850">
    <property type="entry name" value="Alkaline_phosphatase_core_sf"/>
</dbReference>
<name>A0ABW1XJU2_9ALTE</name>
<feature type="transmembrane region" description="Helical" evidence="1">
    <location>
        <begin position="139"/>
        <end position="160"/>
    </location>
</feature>
<feature type="domain" description="Inner membrane protein YejM N-terminal" evidence="2">
    <location>
        <begin position="7"/>
        <end position="256"/>
    </location>
</feature>
<dbReference type="RefSeq" id="WP_131258119.1">
    <property type="nucleotide sequence ID" value="NZ_JBHSUS010000001.1"/>
</dbReference>
<proteinExistence type="predicted"/>
<organism evidence="3 4">
    <name type="scientific">Pseudobowmanella zhangzhouensis</name>
    <dbReference type="NCBI Taxonomy" id="1537679"/>
    <lineage>
        <taxon>Bacteria</taxon>
        <taxon>Pseudomonadati</taxon>
        <taxon>Pseudomonadota</taxon>
        <taxon>Gammaproteobacteria</taxon>
        <taxon>Alteromonadales</taxon>
        <taxon>Alteromonadaceae</taxon>
    </lineage>
</organism>
<gene>
    <name evidence="3" type="ORF">ACFP85_09190</name>
</gene>
<keyword evidence="1" id="KW-1133">Transmembrane helix</keyword>
<dbReference type="Pfam" id="PF11893">
    <property type="entry name" value="DUF3413"/>
    <property type="match status" value="1"/>
</dbReference>
<dbReference type="Proteomes" id="UP001596364">
    <property type="component" value="Unassembled WGS sequence"/>
</dbReference>
<feature type="transmembrane region" description="Helical" evidence="1">
    <location>
        <begin position="172"/>
        <end position="194"/>
    </location>
</feature>
<dbReference type="EMBL" id="JBHSUS010000001">
    <property type="protein sequence ID" value="MFC6440319.1"/>
    <property type="molecule type" value="Genomic_DNA"/>
</dbReference>
<keyword evidence="4" id="KW-1185">Reference proteome</keyword>
<evidence type="ECO:0000259" key="2">
    <source>
        <dbReference type="Pfam" id="PF11893"/>
    </source>
</evidence>
<protein>
    <submittedName>
        <fullName evidence="3">DUF3413 domain-containing protein</fullName>
    </submittedName>
</protein>
<reference evidence="4" key="1">
    <citation type="journal article" date="2019" name="Int. J. Syst. Evol. Microbiol.">
        <title>The Global Catalogue of Microorganisms (GCM) 10K type strain sequencing project: providing services to taxonomists for standard genome sequencing and annotation.</title>
        <authorList>
            <consortium name="The Broad Institute Genomics Platform"/>
            <consortium name="The Broad Institute Genome Sequencing Center for Infectious Disease"/>
            <person name="Wu L."/>
            <person name="Ma J."/>
        </authorList>
    </citation>
    <scope>NUCLEOTIDE SEQUENCE [LARGE SCALE GENOMIC DNA]</scope>
    <source>
        <strain evidence="4">CGMCC 1.16031</strain>
    </source>
</reference>
<feature type="transmembrane region" description="Helical" evidence="1">
    <location>
        <begin position="60"/>
        <end position="81"/>
    </location>
</feature>
<evidence type="ECO:0000313" key="4">
    <source>
        <dbReference type="Proteomes" id="UP001596364"/>
    </source>
</evidence>
<feature type="transmembrane region" description="Helical" evidence="1">
    <location>
        <begin position="88"/>
        <end position="109"/>
    </location>
</feature>
<dbReference type="SUPFAM" id="SSF53649">
    <property type="entry name" value="Alkaline phosphatase-like"/>
    <property type="match status" value="1"/>
</dbReference>
<dbReference type="InterPro" id="IPR024588">
    <property type="entry name" value="YejM_N"/>
</dbReference>
<evidence type="ECO:0000256" key="1">
    <source>
        <dbReference type="SAM" id="Phobius"/>
    </source>
</evidence>
<sequence length="493" mass="54856">MILAETPRRQRVTKLSRWGHWFTFFNILIALTISSLYVFSSPAPSTAIGVAYLFSNWIGHIAFLTFIGFVILILPLCYLVSNVKVVKAAAALVAAVGLALLAFDALLYVKHGVHVSFSSAELVKSETRIMMDTLGWQQWGMLVLLFVVWLSFQLLLANALWKRIERFMLHRYAQPIGLFFIACFFIGHATHIWADANLYQPIVKQDDMFPLSYPATAKTLMAKYGMLDLANYEQRKALQLDRKVHQVNYPLKPVYCSVTPGIKAMFLWVESDNADELAVEFNLQSQGIFVNNPNPQSAWFSAQYGLPALYEGVVTVPPLIADIARNFNVPFMTIESAEFLGDSFWQENLAGIVIAKVPLKRARELLSHAGDTAIMMASAHNPAGNWYSNVISNGVSTLATAEDIAPTLLGLMGCSANIADYSTGQNLFAPSRNWTVTTAGDKVILLTEHERVEVDVLGNYKIFDLTDGTENSSELNTSLLSRAVKHVSRFIQN</sequence>
<keyword evidence="1" id="KW-0812">Transmembrane</keyword>
<comment type="caution">
    <text evidence="3">The sequence shown here is derived from an EMBL/GenBank/DDBJ whole genome shotgun (WGS) entry which is preliminary data.</text>
</comment>
<feature type="transmembrane region" description="Helical" evidence="1">
    <location>
        <begin position="21"/>
        <end position="40"/>
    </location>
</feature>
<keyword evidence="1" id="KW-0472">Membrane</keyword>